<evidence type="ECO:0000313" key="1">
    <source>
        <dbReference type="EMBL" id="MDX8030115.1"/>
    </source>
</evidence>
<sequence>MSEHAIRLVEISLTAAQASRRADVVRTWLLERGVITRNPVRDAVMAPSEFRAGPHRSAAAAEADRWVGGGHTGVDVVSERQVHHAFGNYEPPLCPHCACAAISESDHHALVEPWLYERVEAAVRCVACGRSSLVGDLRGQWSFHIGDLAVVFHNWPPLRDEFVAGLGAVMGPRTRVVVDRT</sequence>
<dbReference type="RefSeq" id="WP_319965122.1">
    <property type="nucleotide sequence ID" value="NZ_JAXAVW010000005.1"/>
</dbReference>
<protein>
    <recommendedName>
        <fullName evidence="3">TniQ protein</fullName>
    </recommendedName>
</protein>
<reference evidence="1 2" key="1">
    <citation type="submission" date="2023-11" db="EMBL/GenBank/DDBJ databases">
        <title>Lentzea sokolovensis, sp. nov., Lentzea kristufkii, sp. nov., and Lentzea miocenensis, sp. nov., rare actinobacteria from Sokolov Coal Basin, Miocene lacustrine sediment, Czech Republic.</title>
        <authorList>
            <person name="Lara A."/>
            <person name="Kotroba L."/>
            <person name="Nouioui I."/>
            <person name="Neumann-Schaal M."/>
            <person name="Mast Y."/>
            <person name="Chronakova A."/>
        </authorList>
    </citation>
    <scope>NUCLEOTIDE SEQUENCE [LARGE SCALE GENOMIC DNA]</scope>
    <source>
        <strain evidence="1 2">BCCO 10_0856</strain>
    </source>
</reference>
<gene>
    <name evidence="1" type="ORF">SK803_07820</name>
</gene>
<dbReference type="EMBL" id="JAXAVW010000005">
    <property type="protein sequence ID" value="MDX8030115.1"/>
    <property type="molecule type" value="Genomic_DNA"/>
</dbReference>
<evidence type="ECO:0000313" key="2">
    <source>
        <dbReference type="Proteomes" id="UP001285521"/>
    </source>
</evidence>
<dbReference type="Proteomes" id="UP001285521">
    <property type="component" value="Unassembled WGS sequence"/>
</dbReference>
<accession>A0ABU4SW99</accession>
<keyword evidence="2" id="KW-1185">Reference proteome</keyword>
<organism evidence="1 2">
    <name type="scientific">Lentzea miocenica</name>
    <dbReference type="NCBI Taxonomy" id="3095431"/>
    <lineage>
        <taxon>Bacteria</taxon>
        <taxon>Bacillati</taxon>
        <taxon>Actinomycetota</taxon>
        <taxon>Actinomycetes</taxon>
        <taxon>Pseudonocardiales</taxon>
        <taxon>Pseudonocardiaceae</taxon>
        <taxon>Lentzea</taxon>
    </lineage>
</organism>
<name>A0ABU4SW99_9PSEU</name>
<proteinExistence type="predicted"/>
<evidence type="ECO:0008006" key="3">
    <source>
        <dbReference type="Google" id="ProtNLM"/>
    </source>
</evidence>
<reference evidence="1 2" key="2">
    <citation type="submission" date="2023-11" db="EMBL/GenBank/DDBJ databases">
        <authorList>
            <person name="Lara A.C."/>
            <person name="Chronakova A."/>
        </authorList>
    </citation>
    <scope>NUCLEOTIDE SEQUENCE [LARGE SCALE GENOMIC DNA]</scope>
    <source>
        <strain evidence="1 2">BCCO 10_0856</strain>
    </source>
</reference>
<comment type="caution">
    <text evidence="1">The sequence shown here is derived from an EMBL/GenBank/DDBJ whole genome shotgun (WGS) entry which is preliminary data.</text>
</comment>